<protein>
    <submittedName>
        <fullName evidence="2">Cache domain-containing protein</fullName>
    </submittedName>
</protein>
<reference evidence="2 3" key="1">
    <citation type="submission" date="2024-09" db="EMBL/GenBank/DDBJ databases">
        <title>The Natural Products Discovery Center: Release of the First 8490 Sequenced Strains for Exploring Actinobacteria Biosynthetic Diversity.</title>
        <authorList>
            <person name="Kalkreuter E."/>
            <person name="Kautsar S.A."/>
            <person name="Yang D."/>
            <person name="Bader C.D."/>
            <person name="Teijaro C.N."/>
            <person name="Fluegel L."/>
            <person name="Davis C.M."/>
            <person name="Simpson J.R."/>
            <person name="Lauterbach L."/>
            <person name="Steele A.D."/>
            <person name="Gui C."/>
            <person name="Meng S."/>
            <person name="Li G."/>
            <person name="Viehrig K."/>
            <person name="Ye F."/>
            <person name="Su P."/>
            <person name="Kiefer A.F."/>
            <person name="Nichols A."/>
            <person name="Cepeda A.J."/>
            <person name="Yan W."/>
            <person name="Fan B."/>
            <person name="Jiang Y."/>
            <person name="Adhikari A."/>
            <person name="Zheng C.-J."/>
            <person name="Schuster L."/>
            <person name="Cowan T.M."/>
            <person name="Smanski M.J."/>
            <person name="Chevrette M.G."/>
            <person name="De Carvalho L.P.S."/>
            <person name="Shen B."/>
        </authorList>
    </citation>
    <scope>NUCLEOTIDE SEQUENCE [LARGE SCALE GENOMIC DNA]</scope>
    <source>
        <strain evidence="2 3">NPDC059500</strain>
    </source>
</reference>
<accession>A0ABW6H319</accession>
<evidence type="ECO:0000313" key="2">
    <source>
        <dbReference type="EMBL" id="MFE1750918.1"/>
    </source>
</evidence>
<organism evidence="2 3">
    <name type="scientific">Streptomyces anandii</name>
    <dbReference type="NCBI Taxonomy" id="285454"/>
    <lineage>
        <taxon>Bacteria</taxon>
        <taxon>Bacillati</taxon>
        <taxon>Actinomycetota</taxon>
        <taxon>Actinomycetes</taxon>
        <taxon>Kitasatosporales</taxon>
        <taxon>Streptomycetaceae</taxon>
        <taxon>Streptomyces</taxon>
    </lineage>
</organism>
<dbReference type="CDD" id="cd12913">
    <property type="entry name" value="PDC1_MCP_like"/>
    <property type="match status" value="1"/>
</dbReference>
<dbReference type="Proteomes" id="UP001599756">
    <property type="component" value="Unassembled WGS sequence"/>
</dbReference>
<sequence length="302" mass="31501">MSTIPALAGTADTPRAPAGGRHGTGEEQGRRPDRGGLLEAEERVAAGVGRALEAVFAAVAETRADTAALLARVADAGRRPVSADLAALRPGLHPRLAREELVSGVGFVAAPGLLSDVPAWLEWWQSTAEGEVRPLLLDLDPRQSAYSDYTHWDWFALPRDTGLRAVAGPYVDYLCSDEYSLTLSAPVELAGRFAGVAAADVYLRHFEDAALPLLRQLPGPAHLVNARGRVAASADPAHLAGSLTKGHDFSAVVREGRAVTGAGPGVRLVPCRGLPLVLVWRTATEDSVRAGAAGVGPAPSAT</sequence>
<comment type="caution">
    <text evidence="2">The sequence shown here is derived from an EMBL/GenBank/DDBJ whole genome shotgun (WGS) entry which is preliminary data.</text>
</comment>
<keyword evidence="3" id="KW-1185">Reference proteome</keyword>
<dbReference type="RefSeq" id="WP_381840623.1">
    <property type="nucleotide sequence ID" value="NZ_JBHYTS010000012.1"/>
</dbReference>
<gene>
    <name evidence="2" type="ORF">ACFW88_10310</name>
</gene>
<feature type="region of interest" description="Disordered" evidence="1">
    <location>
        <begin position="1"/>
        <end position="36"/>
    </location>
</feature>
<evidence type="ECO:0000313" key="3">
    <source>
        <dbReference type="Proteomes" id="UP001599756"/>
    </source>
</evidence>
<evidence type="ECO:0000256" key="1">
    <source>
        <dbReference type="SAM" id="MobiDB-lite"/>
    </source>
</evidence>
<proteinExistence type="predicted"/>
<dbReference type="Gene3D" id="3.30.450.20">
    <property type="entry name" value="PAS domain"/>
    <property type="match status" value="1"/>
</dbReference>
<name>A0ABW6H319_9ACTN</name>
<feature type="compositionally biased region" description="Basic and acidic residues" evidence="1">
    <location>
        <begin position="23"/>
        <end position="36"/>
    </location>
</feature>
<dbReference type="EMBL" id="JBHYTS010000012">
    <property type="protein sequence ID" value="MFE1750918.1"/>
    <property type="molecule type" value="Genomic_DNA"/>
</dbReference>